<evidence type="ECO:0000259" key="14">
    <source>
        <dbReference type="PROSITE" id="PS51215"/>
    </source>
</evidence>
<dbReference type="Pfam" id="PF17982">
    <property type="entry name" value="C5HCH"/>
    <property type="match status" value="1"/>
</dbReference>
<feature type="region of interest" description="Disordered" evidence="11">
    <location>
        <begin position="251"/>
        <end position="272"/>
    </location>
</feature>
<gene>
    <name evidence="16" type="ORF">D910_11867</name>
    <name evidence="15" type="ORF">YQE_03151</name>
</gene>
<keyword evidence="7" id="KW-0479">Metal-binding</keyword>
<protein>
    <recommendedName>
        <fullName evidence="18">Histone-lysine N-methyltransferase</fullName>
    </recommendedName>
</protein>
<keyword evidence="5" id="KW-0808">Transferase</keyword>
<dbReference type="Pfam" id="PF17907">
    <property type="entry name" value="AWS"/>
    <property type="match status" value="1"/>
</dbReference>
<dbReference type="OMA" id="HANENDD"/>
<accession>N6TJ04</accession>
<keyword evidence="10" id="KW-0539">Nucleus</keyword>
<dbReference type="Gene3D" id="2.170.270.10">
    <property type="entry name" value="SET domain"/>
    <property type="match status" value="1"/>
</dbReference>
<dbReference type="EMBL" id="KB740543">
    <property type="protein sequence ID" value="ENN80424.1"/>
    <property type="molecule type" value="Genomic_DNA"/>
</dbReference>
<comment type="subcellular location">
    <subcellularLocation>
        <location evidence="2">Chromosome</location>
    </subcellularLocation>
    <subcellularLocation>
        <location evidence="1">Nucleus</location>
    </subcellularLocation>
</comment>
<evidence type="ECO:0000256" key="6">
    <source>
        <dbReference type="ARBA" id="ARBA00022691"/>
    </source>
</evidence>
<dbReference type="InterPro" id="IPR011011">
    <property type="entry name" value="Znf_FYVE_PHD"/>
</dbReference>
<evidence type="ECO:0000256" key="7">
    <source>
        <dbReference type="ARBA" id="ARBA00022723"/>
    </source>
</evidence>
<evidence type="ECO:0000256" key="1">
    <source>
        <dbReference type="ARBA" id="ARBA00004123"/>
    </source>
</evidence>
<dbReference type="PANTHER" id="PTHR22884">
    <property type="entry name" value="SET DOMAIN PROTEINS"/>
    <property type="match status" value="1"/>
</dbReference>
<dbReference type="SUPFAM" id="SSF82199">
    <property type="entry name" value="SET domain"/>
    <property type="match status" value="1"/>
</dbReference>
<reference evidence="15 17" key="1">
    <citation type="journal article" date="2013" name="Genome Biol.">
        <title>Draft genome of the mountain pine beetle, Dendroctonus ponderosae Hopkins, a major forest pest.</title>
        <authorList>
            <person name="Keeling C.I."/>
            <person name="Yuen M.M."/>
            <person name="Liao N.Y."/>
            <person name="Docking T.R."/>
            <person name="Chan S.K."/>
            <person name="Taylor G.A."/>
            <person name="Palmquist D.L."/>
            <person name="Jackman S.D."/>
            <person name="Nguyen A."/>
            <person name="Li M."/>
            <person name="Henderson H."/>
            <person name="Janes J.K."/>
            <person name="Zhao Y."/>
            <person name="Pandoh P."/>
            <person name="Moore R."/>
            <person name="Sperling F.A."/>
            <person name="Huber D.P."/>
            <person name="Birol I."/>
            <person name="Jones S.J."/>
            <person name="Bohlmann J."/>
        </authorList>
    </citation>
    <scope>NUCLEOTIDE SEQUENCE</scope>
</reference>
<evidence type="ECO:0000256" key="8">
    <source>
        <dbReference type="ARBA" id="ARBA00022771"/>
    </source>
</evidence>
<dbReference type="PROSITE" id="PS51215">
    <property type="entry name" value="AWS"/>
    <property type="match status" value="1"/>
</dbReference>
<organism evidence="15">
    <name type="scientific">Dendroctonus ponderosae</name>
    <name type="common">Mountain pine beetle</name>
    <dbReference type="NCBI Taxonomy" id="77166"/>
    <lineage>
        <taxon>Eukaryota</taxon>
        <taxon>Metazoa</taxon>
        <taxon>Ecdysozoa</taxon>
        <taxon>Arthropoda</taxon>
        <taxon>Hexapoda</taxon>
        <taxon>Insecta</taxon>
        <taxon>Pterygota</taxon>
        <taxon>Neoptera</taxon>
        <taxon>Endopterygota</taxon>
        <taxon>Coleoptera</taxon>
        <taxon>Polyphaga</taxon>
        <taxon>Cucujiformia</taxon>
        <taxon>Curculionidae</taxon>
        <taxon>Scolytinae</taxon>
        <taxon>Dendroctonus</taxon>
    </lineage>
</organism>
<evidence type="ECO:0000256" key="2">
    <source>
        <dbReference type="ARBA" id="ARBA00004286"/>
    </source>
</evidence>
<evidence type="ECO:0000256" key="9">
    <source>
        <dbReference type="ARBA" id="ARBA00022833"/>
    </source>
</evidence>
<dbReference type="PROSITE" id="PS50868">
    <property type="entry name" value="POST_SET"/>
    <property type="match status" value="1"/>
</dbReference>
<dbReference type="GO" id="GO:0016279">
    <property type="term" value="F:protein-lysine N-methyltransferase activity"/>
    <property type="evidence" value="ECO:0007669"/>
    <property type="project" value="UniProtKB-ARBA"/>
</dbReference>
<dbReference type="GO" id="GO:0140938">
    <property type="term" value="F:histone H3 methyltransferase activity"/>
    <property type="evidence" value="ECO:0007669"/>
    <property type="project" value="UniProtKB-ARBA"/>
</dbReference>
<dbReference type="SMART" id="SM00570">
    <property type="entry name" value="AWS"/>
    <property type="match status" value="1"/>
</dbReference>
<feature type="domain" description="Post-SET" evidence="13">
    <location>
        <begin position="225"/>
        <end position="241"/>
    </location>
</feature>
<name>N6TJ04_DENPD</name>
<dbReference type="InterPro" id="IPR046341">
    <property type="entry name" value="SET_dom_sf"/>
</dbReference>
<evidence type="ECO:0000256" key="5">
    <source>
        <dbReference type="ARBA" id="ARBA00022679"/>
    </source>
</evidence>
<dbReference type="SMART" id="SM00317">
    <property type="entry name" value="SET"/>
    <property type="match status" value="1"/>
</dbReference>
<dbReference type="PROSITE" id="PS50280">
    <property type="entry name" value="SET"/>
    <property type="match status" value="1"/>
</dbReference>
<dbReference type="InterPro" id="IPR041306">
    <property type="entry name" value="C5HCH"/>
</dbReference>
<evidence type="ECO:0000256" key="4">
    <source>
        <dbReference type="ARBA" id="ARBA00022603"/>
    </source>
</evidence>
<keyword evidence="6" id="KW-0949">S-adenosyl-L-methionine</keyword>
<evidence type="ECO:0008006" key="18">
    <source>
        <dbReference type="Google" id="ProtNLM"/>
    </source>
</evidence>
<dbReference type="InterPro" id="IPR050777">
    <property type="entry name" value="SET2_Histone-Lys_MeTrsfase"/>
</dbReference>
<evidence type="ECO:0000256" key="10">
    <source>
        <dbReference type="ARBA" id="ARBA00023242"/>
    </source>
</evidence>
<sequence>MTKCSILLVAEFKLRQEAEGIDSLKPPAYIRINKSKPVGNVKCGELDLSNATACECNPQKPLPCGADSNCINRLLMTECDPNICRAGIRCRNQAFQKREYSSIAPYKTQGRGWGLKALSSIKQGRFIIEYVGELIDSEEYQRRIRKMHEKKEDNYYFMTVDSDRVIDAGPKGNLSRFMNHSCDPNCVTQKWTVLGETRVGLFAKCDIDAGSELTFNYNFEVVGQEKKVCKCGAKACSGFIGGKVKLEKPRDSSNAALVPKKRKSTQRQSKSAAPIEVWVPPCFVCGGRDSNITCNSNLCQKSYHLRCLDLQTMPKGEKYTCPRHNCKVCFHRTNRCCVLCLNSYCAYHANGHIRYDRLMGFVCYDHDPMNLPKTSQNRRSTRRKSEAESRSPNSDDEVSEDDLSLLERLNRSKRN</sequence>
<dbReference type="Proteomes" id="UP000030742">
    <property type="component" value="Unassembled WGS sequence"/>
</dbReference>
<evidence type="ECO:0000256" key="3">
    <source>
        <dbReference type="ARBA" id="ARBA00022454"/>
    </source>
</evidence>
<keyword evidence="9" id="KW-0862">Zinc</keyword>
<feature type="compositionally biased region" description="Acidic residues" evidence="11">
    <location>
        <begin position="394"/>
        <end position="404"/>
    </location>
</feature>
<dbReference type="InterPro" id="IPR013083">
    <property type="entry name" value="Znf_RING/FYVE/PHD"/>
</dbReference>
<dbReference type="GO" id="GO:0008270">
    <property type="term" value="F:zinc ion binding"/>
    <property type="evidence" value="ECO:0007669"/>
    <property type="project" value="UniProtKB-KW"/>
</dbReference>
<dbReference type="SUPFAM" id="SSF57903">
    <property type="entry name" value="FYVE/PHD zinc finger"/>
    <property type="match status" value="1"/>
</dbReference>
<dbReference type="SMART" id="SM00249">
    <property type="entry name" value="PHD"/>
    <property type="match status" value="1"/>
</dbReference>
<evidence type="ECO:0000313" key="17">
    <source>
        <dbReference type="Proteomes" id="UP000030742"/>
    </source>
</evidence>
<dbReference type="STRING" id="77166.N6TJ04"/>
<dbReference type="HOGENOM" id="CLU_004494_1_1_1"/>
<keyword evidence="8" id="KW-0863">Zinc-finger</keyword>
<dbReference type="OrthoDB" id="422362at2759"/>
<dbReference type="EMBL" id="KB632395">
    <property type="protein sequence ID" value="ERL94590.1"/>
    <property type="molecule type" value="Genomic_DNA"/>
</dbReference>
<dbReference type="Gene3D" id="3.30.40.10">
    <property type="entry name" value="Zinc/RING finger domain, C3HC4 (zinc finger)"/>
    <property type="match status" value="1"/>
</dbReference>
<feature type="non-terminal residue" evidence="15">
    <location>
        <position position="1"/>
    </location>
</feature>
<evidence type="ECO:0000259" key="13">
    <source>
        <dbReference type="PROSITE" id="PS50868"/>
    </source>
</evidence>
<dbReference type="GO" id="GO:0032259">
    <property type="term" value="P:methylation"/>
    <property type="evidence" value="ECO:0007669"/>
    <property type="project" value="UniProtKB-KW"/>
</dbReference>
<dbReference type="InterPro" id="IPR006560">
    <property type="entry name" value="AWS_dom"/>
</dbReference>
<proteinExistence type="predicted"/>
<feature type="domain" description="AWS" evidence="14">
    <location>
        <begin position="49"/>
        <end position="99"/>
    </location>
</feature>
<dbReference type="InterPro" id="IPR001965">
    <property type="entry name" value="Znf_PHD"/>
</dbReference>
<keyword evidence="4" id="KW-0489">Methyltransferase</keyword>
<evidence type="ECO:0000256" key="11">
    <source>
        <dbReference type="SAM" id="MobiDB-lite"/>
    </source>
</evidence>
<evidence type="ECO:0000313" key="16">
    <source>
        <dbReference type="EMBL" id="ERL94590.1"/>
    </source>
</evidence>
<keyword evidence="3" id="KW-0158">Chromosome</keyword>
<dbReference type="AlphaFoldDB" id="N6TJ04"/>
<dbReference type="GO" id="GO:0005694">
    <property type="term" value="C:chromosome"/>
    <property type="evidence" value="ECO:0007669"/>
    <property type="project" value="UniProtKB-SubCell"/>
</dbReference>
<evidence type="ECO:0000313" key="15">
    <source>
        <dbReference type="EMBL" id="ENN80424.1"/>
    </source>
</evidence>
<feature type="region of interest" description="Disordered" evidence="11">
    <location>
        <begin position="373"/>
        <end position="415"/>
    </location>
</feature>
<dbReference type="Pfam" id="PF00856">
    <property type="entry name" value="SET"/>
    <property type="match status" value="1"/>
</dbReference>
<dbReference type="InterPro" id="IPR001214">
    <property type="entry name" value="SET_dom"/>
</dbReference>
<evidence type="ECO:0000259" key="12">
    <source>
        <dbReference type="PROSITE" id="PS50280"/>
    </source>
</evidence>
<dbReference type="GO" id="GO:0005634">
    <property type="term" value="C:nucleus"/>
    <property type="evidence" value="ECO:0007669"/>
    <property type="project" value="UniProtKB-SubCell"/>
</dbReference>
<dbReference type="InterPro" id="IPR003616">
    <property type="entry name" value="Post-SET_dom"/>
</dbReference>
<dbReference type="SMART" id="SM00508">
    <property type="entry name" value="PostSET"/>
    <property type="match status" value="1"/>
</dbReference>
<feature type="domain" description="SET" evidence="12">
    <location>
        <begin position="101"/>
        <end position="218"/>
    </location>
</feature>